<keyword evidence="3 5" id="KW-0371">Homeobox</keyword>
<evidence type="ECO:0000256" key="4">
    <source>
        <dbReference type="ARBA" id="ARBA00023242"/>
    </source>
</evidence>
<feature type="region of interest" description="Disordered" evidence="7">
    <location>
        <begin position="395"/>
        <end position="435"/>
    </location>
</feature>
<dbReference type="Gene3D" id="1.10.10.60">
    <property type="entry name" value="Homeodomain-like"/>
    <property type="match status" value="1"/>
</dbReference>
<reference evidence="9" key="1">
    <citation type="journal article" date="2022" name="bioRxiv">
        <title>Sequencing and chromosome-scale assembly of the giantPleurodeles waltlgenome.</title>
        <authorList>
            <person name="Brown T."/>
            <person name="Elewa A."/>
            <person name="Iarovenko S."/>
            <person name="Subramanian E."/>
            <person name="Araus A.J."/>
            <person name="Petzold A."/>
            <person name="Susuki M."/>
            <person name="Suzuki K.-i.T."/>
            <person name="Hayashi T."/>
            <person name="Toyoda A."/>
            <person name="Oliveira C."/>
            <person name="Osipova E."/>
            <person name="Leigh N.D."/>
            <person name="Simon A."/>
            <person name="Yun M.H."/>
        </authorList>
    </citation>
    <scope>NUCLEOTIDE SEQUENCE</scope>
    <source>
        <strain evidence="9">20211129_DDA</strain>
        <tissue evidence="9">Liver</tissue>
    </source>
</reference>
<feature type="domain" description="Homeobox" evidence="8">
    <location>
        <begin position="30"/>
        <end position="90"/>
    </location>
</feature>
<feature type="region of interest" description="Disordered" evidence="7">
    <location>
        <begin position="342"/>
        <end position="369"/>
    </location>
</feature>
<sequence length="497" mass="55238">MQQPAGLDDGRYYHGEVDSPYLARSKPGKGGARRKRTTFSKAQLDLLLKAFEIDPYPGITARERLSSMADIAESRIQVWFQNRRARQLSPRTKENRVLSKEGSIQPQIGHISVQKQYSPLPSSQQGEGVNGSNSSHQGTHHGGHSSHRQSPYCNSELQQSAAVVQLQESHNRMHGLGATDYSLRVPPSILHSTRPRGAPHHLQANLKSALHFNQMVSHQGDVLFAQPEIQQRTAPFTSLDNQCGVTPFHVRDSHQRVAPYNLQDRHQRVSSLNLQCSKQVVAPFNADRHQRGATFGLPEIQPRITISTPTQNQQRSAPFIVHNDLQRVPPFNHQGMQQRETTFKNTQNHQKGSSLENSPKRGLHESLQSASHLGFQDNLERASHISLADNLQELHHSSPQDSMPSVYPLSSQDHQLNGTEFPLKEVDPHGSPFGLKERGSTTLACDWSIAIKSDPDWVVDPTLGGPSADTTGDGKMDELLDELLLKWMGGSNGVNFP</sequence>
<dbReference type="PANTHER" id="PTHR46123">
    <property type="entry name" value="MIX-TYPE HOMEOBOX GENE 1-RELATED"/>
    <property type="match status" value="1"/>
</dbReference>
<protein>
    <recommendedName>
        <fullName evidence="8">Homeobox domain-containing protein</fullName>
    </recommendedName>
</protein>
<dbReference type="SUPFAM" id="SSF46689">
    <property type="entry name" value="Homeodomain-like"/>
    <property type="match status" value="1"/>
</dbReference>
<dbReference type="Pfam" id="PF00046">
    <property type="entry name" value="Homeodomain"/>
    <property type="match status" value="1"/>
</dbReference>
<feature type="compositionally biased region" description="Polar residues" evidence="7">
    <location>
        <begin position="399"/>
        <end position="418"/>
    </location>
</feature>
<dbReference type="InterPro" id="IPR001356">
    <property type="entry name" value="HD"/>
</dbReference>
<dbReference type="SMART" id="SM00389">
    <property type="entry name" value="HOX"/>
    <property type="match status" value="1"/>
</dbReference>
<comment type="caution">
    <text evidence="9">The sequence shown here is derived from an EMBL/GenBank/DDBJ whole genome shotgun (WGS) entry which is preliminary data.</text>
</comment>
<feature type="compositionally biased region" description="Polar residues" evidence="7">
    <location>
        <begin position="113"/>
        <end position="127"/>
    </location>
</feature>
<name>A0AAV7QP79_PLEWA</name>
<dbReference type="GO" id="GO:0005634">
    <property type="term" value="C:nucleus"/>
    <property type="evidence" value="ECO:0007669"/>
    <property type="project" value="UniProtKB-SubCell"/>
</dbReference>
<dbReference type="EMBL" id="JANPWB010000010">
    <property type="protein sequence ID" value="KAJ1142347.1"/>
    <property type="molecule type" value="Genomic_DNA"/>
</dbReference>
<feature type="compositionally biased region" description="Polar residues" evidence="7">
    <location>
        <begin position="148"/>
        <end position="158"/>
    </location>
</feature>
<dbReference type="InterPro" id="IPR051306">
    <property type="entry name" value="Homeobox_regulator"/>
</dbReference>
<dbReference type="Proteomes" id="UP001066276">
    <property type="component" value="Chromosome 6"/>
</dbReference>
<organism evidence="9 10">
    <name type="scientific">Pleurodeles waltl</name>
    <name type="common">Iberian ribbed newt</name>
    <dbReference type="NCBI Taxonomy" id="8319"/>
    <lineage>
        <taxon>Eukaryota</taxon>
        <taxon>Metazoa</taxon>
        <taxon>Chordata</taxon>
        <taxon>Craniata</taxon>
        <taxon>Vertebrata</taxon>
        <taxon>Euteleostomi</taxon>
        <taxon>Amphibia</taxon>
        <taxon>Batrachia</taxon>
        <taxon>Caudata</taxon>
        <taxon>Salamandroidea</taxon>
        <taxon>Salamandridae</taxon>
        <taxon>Pleurodelinae</taxon>
        <taxon>Pleurodeles</taxon>
    </lineage>
</organism>
<dbReference type="GO" id="GO:0000981">
    <property type="term" value="F:DNA-binding transcription factor activity, RNA polymerase II-specific"/>
    <property type="evidence" value="ECO:0007669"/>
    <property type="project" value="TreeGrafter"/>
</dbReference>
<dbReference type="CDD" id="cd00086">
    <property type="entry name" value="homeodomain"/>
    <property type="match status" value="1"/>
</dbReference>
<keyword evidence="2 5" id="KW-0238">DNA-binding</keyword>
<evidence type="ECO:0000256" key="1">
    <source>
        <dbReference type="ARBA" id="ARBA00004123"/>
    </source>
</evidence>
<dbReference type="InterPro" id="IPR009057">
    <property type="entry name" value="Homeodomain-like_sf"/>
</dbReference>
<evidence type="ECO:0000256" key="7">
    <source>
        <dbReference type="SAM" id="MobiDB-lite"/>
    </source>
</evidence>
<dbReference type="PROSITE" id="PS50071">
    <property type="entry name" value="HOMEOBOX_2"/>
    <property type="match status" value="1"/>
</dbReference>
<feature type="DNA-binding region" description="Homeobox" evidence="5">
    <location>
        <begin position="32"/>
        <end position="91"/>
    </location>
</feature>
<keyword evidence="10" id="KW-1185">Reference proteome</keyword>
<evidence type="ECO:0000313" key="9">
    <source>
        <dbReference type="EMBL" id="KAJ1142347.1"/>
    </source>
</evidence>
<feature type="compositionally biased region" description="Basic residues" evidence="7">
    <location>
        <begin position="138"/>
        <end position="147"/>
    </location>
</feature>
<gene>
    <name evidence="9" type="ORF">NDU88_008673</name>
</gene>
<accession>A0AAV7QP79</accession>
<feature type="compositionally biased region" description="Polar residues" evidence="7">
    <location>
        <begin position="342"/>
        <end position="357"/>
    </location>
</feature>
<evidence type="ECO:0000256" key="2">
    <source>
        <dbReference type="ARBA" id="ARBA00023125"/>
    </source>
</evidence>
<evidence type="ECO:0000259" key="8">
    <source>
        <dbReference type="PROSITE" id="PS50071"/>
    </source>
</evidence>
<proteinExistence type="predicted"/>
<dbReference type="PANTHER" id="PTHR46123:SF4">
    <property type="entry name" value="MIX-TYPE HOMEOBOX GENE 1-RELATED"/>
    <property type="match status" value="1"/>
</dbReference>
<dbReference type="GO" id="GO:0000977">
    <property type="term" value="F:RNA polymerase II transcription regulatory region sequence-specific DNA binding"/>
    <property type="evidence" value="ECO:0007669"/>
    <property type="project" value="TreeGrafter"/>
</dbReference>
<dbReference type="AlphaFoldDB" id="A0AAV7QP79"/>
<comment type="subcellular location">
    <subcellularLocation>
        <location evidence="1 5 6">Nucleus</location>
    </subcellularLocation>
</comment>
<evidence type="ECO:0000256" key="6">
    <source>
        <dbReference type="RuleBase" id="RU000682"/>
    </source>
</evidence>
<evidence type="ECO:0000313" key="10">
    <source>
        <dbReference type="Proteomes" id="UP001066276"/>
    </source>
</evidence>
<evidence type="ECO:0000256" key="3">
    <source>
        <dbReference type="ARBA" id="ARBA00023155"/>
    </source>
</evidence>
<feature type="region of interest" description="Disordered" evidence="7">
    <location>
        <begin position="87"/>
        <end position="158"/>
    </location>
</feature>
<evidence type="ECO:0000256" key="5">
    <source>
        <dbReference type="PROSITE-ProRule" id="PRU00108"/>
    </source>
</evidence>
<keyword evidence="4 5" id="KW-0539">Nucleus</keyword>